<evidence type="ECO:0000313" key="2">
    <source>
        <dbReference type="EMBL" id="CAH2060618.1"/>
    </source>
</evidence>
<reference evidence="2" key="1">
    <citation type="submission" date="2022-03" db="EMBL/GenBank/DDBJ databases">
        <authorList>
            <person name="Martin H S."/>
        </authorList>
    </citation>
    <scope>NUCLEOTIDE SEQUENCE</scope>
</reference>
<evidence type="ECO:0000256" key="1">
    <source>
        <dbReference type="SAM" id="MobiDB-lite"/>
    </source>
</evidence>
<accession>A0ABN8IPT7</accession>
<dbReference type="Proteomes" id="UP000837857">
    <property type="component" value="Chromosome 27"/>
</dbReference>
<organism evidence="2 3">
    <name type="scientific">Iphiclides podalirius</name>
    <name type="common">scarce swallowtail</name>
    <dbReference type="NCBI Taxonomy" id="110791"/>
    <lineage>
        <taxon>Eukaryota</taxon>
        <taxon>Metazoa</taxon>
        <taxon>Ecdysozoa</taxon>
        <taxon>Arthropoda</taxon>
        <taxon>Hexapoda</taxon>
        <taxon>Insecta</taxon>
        <taxon>Pterygota</taxon>
        <taxon>Neoptera</taxon>
        <taxon>Endopterygota</taxon>
        <taxon>Lepidoptera</taxon>
        <taxon>Glossata</taxon>
        <taxon>Ditrysia</taxon>
        <taxon>Papilionoidea</taxon>
        <taxon>Papilionidae</taxon>
        <taxon>Papilioninae</taxon>
        <taxon>Iphiclides</taxon>
    </lineage>
</organism>
<gene>
    <name evidence="2" type="ORF">IPOD504_LOCUS11117</name>
</gene>
<feature type="region of interest" description="Disordered" evidence="1">
    <location>
        <begin position="41"/>
        <end position="87"/>
    </location>
</feature>
<dbReference type="EMBL" id="OW152839">
    <property type="protein sequence ID" value="CAH2060618.1"/>
    <property type="molecule type" value="Genomic_DNA"/>
</dbReference>
<evidence type="ECO:0000313" key="3">
    <source>
        <dbReference type="Proteomes" id="UP000837857"/>
    </source>
</evidence>
<feature type="non-terminal residue" evidence="2">
    <location>
        <position position="87"/>
    </location>
</feature>
<name>A0ABN8IPT7_9NEOP</name>
<proteinExistence type="predicted"/>
<sequence>MKQSSYHYQLTVVEQLSRSCSSTNSRDKNNKSPLDVLEIESCFERSPSPPLRPRPTKQDATKQAKSPLGNVHSIDVEESIDHRSWNH</sequence>
<protein>
    <submittedName>
        <fullName evidence="2">Uncharacterized protein</fullName>
    </submittedName>
</protein>
<keyword evidence="3" id="KW-1185">Reference proteome</keyword>